<evidence type="ECO:0000259" key="14">
    <source>
        <dbReference type="Pfam" id="PF20512"/>
    </source>
</evidence>
<dbReference type="InterPro" id="IPR046457">
    <property type="entry name" value="PMI_typeI_cat"/>
</dbReference>
<comment type="similarity">
    <text evidence="3">Belongs to the mannose-6-phosphate isomerase type 1 family.</text>
</comment>
<evidence type="ECO:0000256" key="3">
    <source>
        <dbReference type="ARBA" id="ARBA00010772"/>
    </source>
</evidence>
<evidence type="ECO:0000256" key="1">
    <source>
        <dbReference type="ARBA" id="ARBA00000757"/>
    </source>
</evidence>
<feature type="active site" evidence="10">
    <location>
        <position position="272"/>
    </location>
</feature>
<comment type="cofactor">
    <cofactor evidence="11">
        <name>Zn(2+)</name>
        <dbReference type="ChEBI" id="CHEBI:29105"/>
    </cofactor>
    <text evidence="11">Binds 1 zinc ion per subunit.</text>
</comment>
<evidence type="ECO:0000313" key="16">
    <source>
        <dbReference type="Proteomes" id="UP001154078"/>
    </source>
</evidence>
<dbReference type="Pfam" id="PF20512">
    <property type="entry name" value="PMI_typeI_hel"/>
    <property type="match status" value="1"/>
</dbReference>
<dbReference type="InterPro" id="IPR001250">
    <property type="entry name" value="Man6P_Isoase-1"/>
</dbReference>
<organism evidence="15 16">
    <name type="scientific">Brassicogethes aeneus</name>
    <name type="common">Rape pollen beetle</name>
    <name type="synonym">Meligethes aeneus</name>
    <dbReference type="NCBI Taxonomy" id="1431903"/>
    <lineage>
        <taxon>Eukaryota</taxon>
        <taxon>Metazoa</taxon>
        <taxon>Ecdysozoa</taxon>
        <taxon>Arthropoda</taxon>
        <taxon>Hexapoda</taxon>
        <taxon>Insecta</taxon>
        <taxon>Pterygota</taxon>
        <taxon>Neoptera</taxon>
        <taxon>Endopterygota</taxon>
        <taxon>Coleoptera</taxon>
        <taxon>Polyphaga</taxon>
        <taxon>Cucujiformia</taxon>
        <taxon>Nitidulidae</taxon>
        <taxon>Meligethinae</taxon>
        <taxon>Brassicogethes</taxon>
    </lineage>
</organism>
<dbReference type="NCBIfam" id="TIGR00218">
    <property type="entry name" value="manA"/>
    <property type="match status" value="1"/>
</dbReference>
<evidence type="ECO:0000256" key="2">
    <source>
        <dbReference type="ARBA" id="ARBA00004666"/>
    </source>
</evidence>
<feature type="binding site" evidence="11">
    <location>
        <position position="98"/>
    </location>
    <ligand>
        <name>Zn(2+)</name>
        <dbReference type="ChEBI" id="CHEBI:29105"/>
    </ligand>
</feature>
<comment type="pathway">
    <text evidence="2 12">Nucleotide-sugar biosynthesis; GDP-alpha-D-mannose biosynthesis; alpha-D-mannose 1-phosphate from D-fructose 6-phosphate: step 1/2.</text>
</comment>
<keyword evidence="5 11" id="KW-0479">Metal-binding</keyword>
<keyword evidence="7" id="KW-0413">Isomerase</keyword>
<dbReference type="GO" id="GO:0005975">
    <property type="term" value="P:carbohydrate metabolic process"/>
    <property type="evidence" value="ECO:0007669"/>
    <property type="project" value="InterPro"/>
</dbReference>
<dbReference type="SUPFAM" id="SSF51182">
    <property type="entry name" value="RmlC-like cupins"/>
    <property type="match status" value="1"/>
</dbReference>
<evidence type="ECO:0000256" key="11">
    <source>
        <dbReference type="PIRSR" id="PIRSR001480-2"/>
    </source>
</evidence>
<dbReference type="GO" id="GO:0009298">
    <property type="term" value="P:GDP-mannose biosynthetic process"/>
    <property type="evidence" value="ECO:0007669"/>
    <property type="project" value="InterPro"/>
</dbReference>
<evidence type="ECO:0000259" key="13">
    <source>
        <dbReference type="Pfam" id="PF20511"/>
    </source>
</evidence>
<feature type="binding site" evidence="11">
    <location>
        <position position="125"/>
    </location>
    <ligand>
        <name>Zn(2+)</name>
        <dbReference type="ChEBI" id="CHEBI:29105"/>
    </ligand>
</feature>
<dbReference type="OrthoDB" id="6605218at2759"/>
<dbReference type="Gene3D" id="1.10.441.10">
    <property type="entry name" value="Phosphomannose Isomerase, domain 2"/>
    <property type="match status" value="1"/>
</dbReference>
<sequence length="390" mass="43406">MELKCQVQNYEWGKIGSNSTVAQLAKNYTEIDDNVPYAELWMGTHVNGPSIVKCTGVHLKDYIKENTCLIGEKVVEVFGEDLPFLFKVLSVNKALSIQAHPDKQLAEDLHKKFPDIYKDDNHKPELAIALTPFEALCGFRPVSEIRNFVENIPELGKIIGDQIKNISNDDEFLRQAFIAVLSCQKDVLENELNIFICRIQTLDACTKDLIMAPLIENLNTQFPNDVGLFVVYFLNYVKLQPSEAMFLGASKPHAYLSGDCIECMACSDNVVRAGFTPKFIDVDTLTSMLIYKGETPRDILFSPEEEDDFTKLYKPPVPDFAVAQIKVPNNVNYSTIKRVSASILLVISGVGSTNTGGTLDKGTVLFIPVNETLTITAGDDLIMFQAFANV</sequence>
<dbReference type="EC" id="5.3.1.8" evidence="4"/>
<protein>
    <recommendedName>
        <fullName evidence="4">mannose-6-phosphate isomerase</fullName>
        <ecNumber evidence="4">5.3.1.8</ecNumber>
    </recommendedName>
    <alternativeName>
        <fullName evidence="8">Phosphohexomutase</fullName>
    </alternativeName>
    <alternativeName>
        <fullName evidence="9">Phosphomannose isomerase</fullName>
    </alternativeName>
</protein>
<gene>
    <name evidence="15" type="ORF">MELIAE_LOCUS10894</name>
</gene>
<dbReference type="InterPro" id="IPR018050">
    <property type="entry name" value="Pmannose_isomerase-type1_CS"/>
</dbReference>
<dbReference type="InterPro" id="IPR046458">
    <property type="entry name" value="PMI_typeI_hel"/>
</dbReference>
<evidence type="ECO:0000256" key="7">
    <source>
        <dbReference type="ARBA" id="ARBA00023235"/>
    </source>
</evidence>
<dbReference type="InterPro" id="IPR014710">
    <property type="entry name" value="RmlC-like_jellyroll"/>
</dbReference>
<dbReference type="InterPro" id="IPR016305">
    <property type="entry name" value="Mannose-6-P_Isomerase"/>
</dbReference>
<dbReference type="EMBL" id="OV121138">
    <property type="protein sequence ID" value="CAH0561338.1"/>
    <property type="molecule type" value="Genomic_DNA"/>
</dbReference>
<keyword evidence="16" id="KW-1185">Reference proteome</keyword>
<evidence type="ECO:0000256" key="5">
    <source>
        <dbReference type="ARBA" id="ARBA00022723"/>
    </source>
</evidence>
<dbReference type="Gene3D" id="2.60.120.10">
    <property type="entry name" value="Jelly Rolls"/>
    <property type="match status" value="2"/>
</dbReference>
<dbReference type="GO" id="GO:0008270">
    <property type="term" value="F:zinc ion binding"/>
    <property type="evidence" value="ECO:0007669"/>
    <property type="project" value="InterPro"/>
</dbReference>
<dbReference type="PANTHER" id="PTHR10309">
    <property type="entry name" value="MANNOSE-6-PHOSPHATE ISOMERASE"/>
    <property type="match status" value="1"/>
</dbReference>
<dbReference type="PANTHER" id="PTHR10309:SF0">
    <property type="entry name" value="MANNOSE-6-PHOSPHATE ISOMERASE"/>
    <property type="match status" value="1"/>
</dbReference>
<dbReference type="PIRSF" id="PIRSF001480">
    <property type="entry name" value="Mannose-6-phosphate_isomerase"/>
    <property type="match status" value="1"/>
</dbReference>
<dbReference type="PRINTS" id="PR00714">
    <property type="entry name" value="MAN6PISMRASE"/>
</dbReference>
<reference evidence="15" key="1">
    <citation type="submission" date="2021-12" db="EMBL/GenBank/DDBJ databases">
        <authorList>
            <person name="King R."/>
        </authorList>
    </citation>
    <scope>NUCLEOTIDE SEQUENCE</scope>
</reference>
<feature type="domain" description="Phosphomannose isomerase type I catalytic" evidence="13">
    <location>
        <begin position="2"/>
        <end position="142"/>
    </location>
</feature>
<dbReference type="PROSITE" id="PS00965">
    <property type="entry name" value="PMI_I_1"/>
    <property type="match status" value="1"/>
</dbReference>
<evidence type="ECO:0000256" key="4">
    <source>
        <dbReference type="ARBA" id="ARBA00011956"/>
    </source>
</evidence>
<dbReference type="GO" id="GO:0004476">
    <property type="term" value="F:mannose-6-phosphate isomerase activity"/>
    <property type="evidence" value="ECO:0007669"/>
    <property type="project" value="UniProtKB-EC"/>
</dbReference>
<evidence type="ECO:0000313" key="15">
    <source>
        <dbReference type="EMBL" id="CAH0561338.1"/>
    </source>
</evidence>
<accession>A0A9P0BEJ9</accession>
<comment type="catalytic activity">
    <reaction evidence="1">
        <text>D-mannose 6-phosphate = D-fructose 6-phosphate</text>
        <dbReference type="Rhea" id="RHEA:12356"/>
        <dbReference type="ChEBI" id="CHEBI:58735"/>
        <dbReference type="ChEBI" id="CHEBI:61527"/>
        <dbReference type="EC" id="5.3.1.8"/>
    </reaction>
</comment>
<evidence type="ECO:0000256" key="9">
    <source>
        <dbReference type="ARBA" id="ARBA00030762"/>
    </source>
</evidence>
<evidence type="ECO:0000256" key="6">
    <source>
        <dbReference type="ARBA" id="ARBA00022833"/>
    </source>
</evidence>
<evidence type="ECO:0000256" key="8">
    <source>
        <dbReference type="ARBA" id="ARBA00029741"/>
    </source>
</evidence>
<evidence type="ECO:0000256" key="12">
    <source>
        <dbReference type="RuleBase" id="RU004248"/>
    </source>
</evidence>
<dbReference type="GO" id="GO:0005829">
    <property type="term" value="C:cytosol"/>
    <property type="evidence" value="ECO:0007669"/>
    <property type="project" value="TreeGrafter"/>
</dbReference>
<dbReference type="FunFam" id="2.60.120.10:FF:000044">
    <property type="entry name" value="Mannose-6-phosphate isomerase"/>
    <property type="match status" value="1"/>
</dbReference>
<dbReference type="CDD" id="cd07011">
    <property type="entry name" value="cupin_PMI_type_I_N"/>
    <property type="match status" value="1"/>
</dbReference>
<feature type="binding site" evidence="11">
    <location>
        <position position="100"/>
    </location>
    <ligand>
        <name>Zn(2+)</name>
        <dbReference type="ChEBI" id="CHEBI:29105"/>
    </ligand>
</feature>
<name>A0A9P0BEJ9_BRAAE</name>
<dbReference type="Proteomes" id="UP001154078">
    <property type="component" value="Chromosome 7"/>
</dbReference>
<proteinExistence type="inferred from homology"/>
<dbReference type="PROSITE" id="PS00966">
    <property type="entry name" value="PMI_I_2"/>
    <property type="match status" value="1"/>
</dbReference>
<dbReference type="InterPro" id="IPR011051">
    <property type="entry name" value="RmlC_Cupin_sf"/>
</dbReference>
<feature type="binding site" evidence="11">
    <location>
        <position position="253"/>
    </location>
    <ligand>
        <name>Zn(2+)</name>
        <dbReference type="ChEBI" id="CHEBI:29105"/>
    </ligand>
</feature>
<dbReference type="Pfam" id="PF20511">
    <property type="entry name" value="PMI_typeI_cat"/>
    <property type="match status" value="1"/>
</dbReference>
<keyword evidence="6 11" id="KW-0862">Zinc</keyword>
<evidence type="ECO:0000256" key="10">
    <source>
        <dbReference type="PIRSR" id="PIRSR001480-1"/>
    </source>
</evidence>
<feature type="domain" description="Phosphomannose isomerase type I helical insertion" evidence="14">
    <location>
        <begin position="167"/>
        <end position="234"/>
    </location>
</feature>
<dbReference type="AlphaFoldDB" id="A0A9P0BEJ9"/>